<keyword evidence="3" id="KW-0547">Nucleotide-binding</keyword>
<keyword evidence="6" id="KW-0694">RNA-binding</keyword>
<dbReference type="InterPro" id="IPR045076">
    <property type="entry name" value="MutS"/>
</dbReference>
<evidence type="ECO:0000256" key="7">
    <source>
        <dbReference type="ARBA" id="ARBA00023125"/>
    </source>
</evidence>
<dbReference type="InterPro" id="IPR000432">
    <property type="entry name" value="DNA_mismatch_repair_MutS_C"/>
</dbReference>
<dbReference type="PROSITE" id="PS00486">
    <property type="entry name" value="DNA_MISMATCH_REPAIR_2"/>
    <property type="match status" value="1"/>
</dbReference>
<name>A0A3E2NHX1_9FIRM</name>
<dbReference type="SUPFAM" id="SSF48334">
    <property type="entry name" value="DNA repair protein MutS, domain III"/>
    <property type="match status" value="1"/>
</dbReference>
<dbReference type="InterPro" id="IPR027417">
    <property type="entry name" value="P-loop_NTPase"/>
</dbReference>
<dbReference type="SUPFAM" id="SSF52540">
    <property type="entry name" value="P-loop containing nucleoside triphosphate hydrolases"/>
    <property type="match status" value="1"/>
</dbReference>
<dbReference type="PANTHER" id="PTHR48466:SF2">
    <property type="entry name" value="OS10G0509000 PROTEIN"/>
    <property type="match status" value="1"/>
</dbReference>
<dbReference type="Proteomes" id="UP000260680">
    <property type="component" value="Unassembled WGS sequence"/>
</dbReference>
<dbReference type="GO" id="GO:0045910">
    <property type="term" value="P:negative regulation of DNA recombination"/>
    <property type="evidence" value="ECO:0007669"/>
    <property type="project" value="InterPro"/>
</dbReference>
<evidence type="ECO:0000313" key="11">
    <source>
        <dbReference type="Proteomes" id="UP000260680"/>
    </source>
</evidence>
<dbReference type="InterPro" id="IPR007696">
    <property type="entry name" value="DNA_mismatch_repair_MutS_core"/>
</dbReference>
<evidence type="ECO:0000256" key="8">
    <source>
        <dbReference type="SAM" id="MobiDB-lite"/>
    </source>
</evidence>
<keyword evidence="7" id="KW-0238">DNA-binding</keyword>
<dbReference type="GO" id="GO:0030983">
    <property type="term" value="F:mismatched DNA binding"/>
    <property type="evidence" value="ECO:0007669"/>
    <property type="project" value="InterPro"/>
</dbReference>
<dbReference type="GO" id="GO:0019843">
    <property type="term" value="F:rRNA binding"/>
    <property type="evidence" value="ECO:0007669"/>
    <property type="project" value="UniProtKB-KW"/>
</dbReference>
<gene>
    <name evidence="10" type="ORF">DS742_02195</name>
</gene>
<dbReference type="FunFam" id="3.40.50.300:FF:000830">
    <property type="entry name" value="Endonuclease MutS2"/>
    <property type="match status" value="1"/>
</dbReference>
<evidence type="ECO:0000256" key="2">
    <source>
        <dbReference type="ARBA" id="ARBA00022730"/>
    </source>
</evidence>
<feature type="region of interest" description="Disordered" evidence="8">
    <location>
        <begin position="508"/>
        <end position="528"/>
    </location>
</feature>
<reference evidence="10 11" key="1">
    <citation type="submission" date="2018-07" db="EMBL/GenBank/DDBJ databases">
        <title>New species, Clostridium PI-S10-A1B.</title>
        <authorList>
            <person name="Krishna G."/>
            <person name="Summeta K."/>
            <person name="Shikha S."/>
            <person name="Prabhu P.B."/>
            <person name="Suresh K."/>
        </authorList>
    </citation>
    <scope>NUCLEOTIDE SEQUENCE [LARGE SCALE GENOMIC DNA]</scope>
    <source>
        <strain evidence="10 11">PI-S10-A1B</strain>
    </source>
</reference>
<dbReference type="Gene3D" id="3.40.50.300">
    <property type="entry name" value="P-loop containing nucleotide triphosphate hydrolases"/>
    <property type="match status" value="1"/>
</dbReference>
<protein>
    <submittedName>
        <fullName evidence="10">DNA mismatch repair protein MutS</fullName>
    </submittedName>
</protein>
<dbReference type="GO" id="GO:0005524">
    <property type="term" value="F:ATP binding"/>
    <property type="evidence" value="ECO:0007669"/>
    <property type="project" value="UniProtKB-KW"/>
</dbReference>
<dbReference type="PANTHER" id="PTHR48466">
    <property type="entry name" value="OS10G0509000 PROTEIN-RELATED"/>
    <property type="match status" value="1"/>
</dbReference>
<dbReference type="InterPro" id="IPR005747">
    <property type="entry name" value="MutS2"/>
</dbReference>
<dbReference type="SMART" id="SM00534">
    <property type="entry name" value="MUTSac"/>
    <property type="match status" value="1"/>
</dbReference>
<dbReference type="GO" id="GO:0016887">
    <property type="term" value="F:ATP hydrolysis activity"/>
    <property type="evidence" value="ECO:0007669"/>
    <property type="project" value="InterPro"/>
</dbReference>
<sequence>MNHTFQILEFNRILERLEELAHTDGAKERIRNLTPELKEAEVRKNLRDTTQARMILDRMGQPPAVAMNGLLAIFKTVTQESFLMPEELEFIGTMLTGVKRYKDFLNRCKYLELSLAYYEENLNPLEDLARELYESIRNKRVDDTASKYLRSVRQDIVRMEEKLRTKAETMLRTNKKYFSDSYITIRNGKVCLPVKKEYKPAVPGSVIDQSSTGSTLFIEPSAIASLNGELENLRIEEENETRRILYTLTALVEEQLPVLTENMQVLEKLDFLFAKAKLSADMNGVEPEIHTERIIRIAEGRHPFMNPDQVVPLNFELGKDGRGIVITGPNTGGKTVSIKTVGLFSIMAQCGLHIPCKEGQLSLFNQVLCDIGDGQNITENLSTFSSHIVNVLDILEKADRESLVILDELGSGTDPAEGMGIAISILEELRRCGCLFLATTHYPEVKTYAKEAEGITNARMAFDRESLRPLYRLEIGEAGESCALYIAGRLGMPEHMIKRAERYAYGMQETEPESDRNREARKRSNGPRIEKIKKTSDNQIAMQTKFTIGDSVLVLPDKKVGIVCTAVNDKGVVRVQMPDKKIWINHKRIKLLVAAAELYPEDYDFSILFDTVENRKARHKMEKGYQEGLEIRSAADETFPK</sequence>
<keyword evidence="2" id="KW-0699">rRNA-binding</keyword>
<evidence type="ECO:0000313" key="10">
    <source>
        <dbReference type="EMBL" id="RFZ80606.1"/>
    </source>
</evidence>
<evidence type="ECO:0000256" key="4">
    <source>
        <dbReference type="ARBA" id="ARBA00022801"/>
    </source>
</evidence>
<dbReference type="SMART" id="SM00533">
    <property type="entry name" value="MUTSd"/>
    <property type="match status" value="1"/>
</dbReference>
<evidence type="ECO:0000256" key="1">
    <source>
        <dbReference type="ARBA" id="ARBA00022722"/>
    </source>
</evidence>
<keyword evidence="1" id="KW-0540">Nuclease</keyword>
<evidence type="ECO:0000256" key="5">
    <source>
        <dbReference type="ARBA" id="ARBA00022840"/>
    </source>
</evidence>
<feature type="domain" description="DNA mismatch repair proteins mutS family" evidence="9">
    <location>
        <begin position="402"/>
        <end position="418"/>
    </location>
</feature>
<dbReference type="GO" id="GO:0140664">
    <property type="term" value="F:ATP-dependent DNA damage sensor activity"/>
    <property type="evidence" value="ECO:0007669"/>
    <property type="project" value="InterPro"/>
</dbReference>
<accession>A0A3E2NHX1</accession>
<dbReference type="Pfam" id="PF00488">
    <property type="entry name" value="MutS_V"/>
    <property type="match status" value="1"/>
</dbReference>
<dbReference type="RefSeq" id="WP_117415406.1">
    <property type="nucleotide sequence ID" value="NZ_QOHO01000008.1"/>
</dbReference>
<comment type="caution">
    <text evidence="10">The sequence shown here is derived from an EMBL/GenBank/DDBJ whole genome shotgun (WGS) entry which is preliminary data.</text>
</comment>
<dbReference type="EMBL" id="QOHO01000008">
    <property type="protein sequence ID" value="RFZ80606.1"/>
    <property type="molecule type" value="Genomic_DNA"/>
</dbReference>
<keyword evidence="5" id="KW-0067">ATP-binding</keyword>
<dbReference type="AlphaFoldDB" id="A0A3E2NHX1"/>
<dbReference type="InterPro" id="IPR036187">
    <property type="entry name" value="DNA_mismatch_repair_MutS_sf"/>
</dbReference>
<dbReference type="NCBIfam" id="TIGR01069">
    <property type="entry name" value="mutS2"/>
    <property type="match status" value="1"/>
</dbReference>
<evidence type="ECO:0000256" key="3">
    <source>
        <dbReference type="ARBA" id="ARBA00022741"/>
    </source>
</evidence>
<evidence type="ECO:0000259" key="9">
    <source>
        <dbReference type="PROSITE" id="PS00486"/>
    </source>
</evidence>
<dbReference type="GO" id="GO:0004519">
    <property type="term" value="F:endonuclease activity"/>
    <property type="evidence" value="ECO:0007669"/>
    <property type="project" value="UniProtKB-KW"/>
</dbReference>
<organism evidence="10 11">
    <name type="scientific">Lacrimispora amygdalina</name>
    <dbReference type="NCBI Taxonomy" id="253257"/>
    <lineage>
        <taxon>Bacteria</taxon>
        <taxon>Bacillati</taxon>
        <taxon>Bacillota</taxon>
        <taxon>Clostridia</taxon>
        <taxon>Lachnospirales</taxon>
        <taxon>Lachnospiraceae</taxon>
        <taxon>Lacrimispora</taxon>
    </lineage>
</organism>
<dbReference type="PIRSF" id="PIRSF005814">
    <property type="entry name" value="MutS_YshD"/>
    <property type="match status" value="1"/>
</dbReference>
<proteinExistence type="predicted"/>
<dbReference type="GO" id="GO:0006298">
    <property type="term" value="P:mismatch repair"/>
    <property type="evidence" value="ECO:0007669"/>
    <property type="project" value="InterPro"/>
</dbReference>
<evidence type="ECO:0000256" key="6">
    <source>
        <dbReference type="ARBA" id="ARBA00022884"/>
    </source>
</evidence>
<keyword evidence="4" id="KW-0378">Hydrolase</keyword>
<dbReference type="OrthoDB" id="9808166at2"/>